<evidence type="ECO:0000313" key="3">
    <source>
        <dbReference type="Proteomes" id="UP000187406"/>
    </source>
</evidence>
<feature type="compositionally biased region" description="Basic and acidic residues" evidence="1">
    <location>
        <begin position="1"/>
        <end position="10"/>
    </location>
</feature>
<dbReference type="OrthoDB" id="758862at2759"/>
<feature type="compositionally biased region" description="Polar residues" evidence="1">
    <location>
        <begin position="757"/>
        <end position="780"/>
    </location>
</feature>
<dbReference type="Proteomes" id="UP000187406">
    <property type="component" value="Unassembled WGS sequence"/>
</dbReference>
<reference evidence="3" key="1">
    <citation type="submission" date="2016-04" db="EMBL/GenBank/DDBJ databases">
        <title>Cephalotus genome sequencing.</title>
        <authorList>
            <person name="Fukushima K."/>
            <person name="Hasebe M."/>
            <person name="Fang X."/>
        </authorList>
    </citation>
    <scope>NUCLEOTIDE SEQUENCE [LARGE SCALE GENOMIC DNA]</scope>
    <source>
        <strain evidence="3">cv. St1</strain>
    </source>
</reference>
<dbReference type="STRING" id="3775.A0A1Q3B745"/>
<feature type="compositionally biased region" description="Basic and acidic residues" evidence="1">
    <location>
        <begin position="1186"/>
        <end position="1195"/>
    </location>
</feature>
<evidence type="ECO:0000256" key="1">
    <source>
        <dbReference type="SAM" id="MobiDB-lite"/>
    </source>
</evidence>
<evidence type="ECO:0000313" key="2">
    <source>
        <dbReference type="EMBL" id="GAV63739.1"/>
    </source>
</evidence>
<dbReference type="EMBL" id="BDDD01000317">
    <property type="protein sequence ID" value="GAV63739.1"/>
    <property type="molecule type" value="Genomic_DNA"/>
</dbReference>
<feature type="region of interest" description="Disordered" evidence="1">
    <location>
        <begin position="986"/>
        <end position="1018"/>
    </location>
</feature>
<proteinExistence type="predicted"/>
<feature type="region of interest" description="Disordered" evidence="1">
    <location>
        <begin position="1"/>
        <end position="22"/>
    </location>
</feature>
<keyword evidence="3" id="KW-1185">Reference proteome</keyword>
<dbReference type="FunCoup" id="A0A1Q3B745">
    <property type="interactions" value="802"/>
</dbReference>
<name>A0A1Q3B745_CEPFO</name>
<gene>
    <name evidence="2" type="ORF">CFOL_v3_07257</name>
</gene>
<organism evidence="2 3">
    <name type="scientific">Cephalotus follicularis</name>
    <name type="common">Albany pitcher plant</name>
    <dbReference type="NCBI Taxonomy" id="3775"/>
    <lineage>
        <taxon>Eukaryota</taxon>
        <taxon>Viridiplantae</taxon>
        <taxon>Streptophyta</taxon>
        <taxon>Embryophyta</taxon>
        <taxon>Tracheophyta</taxon>
        <taxon>Spermatophyta</taxon>
        <taxon>Magnoliopsida</taxon>
        <taxon>eudicotyledons</taxon>
        <taxon>Gunneridae</taxon>
        <taxon>Pentapetalae</taxon>
        <taxon>rosids</taxon>
        <taxon>fabids</taxon>
        <taxon>Oxalidales</taxon>
        <taxon>Cephalotaceae</taxon>
        <taxon>Cephalotus</taxon>
    </lineage>
</organism>
<feature type="region of interest" description="Disordered" evidence="1">
    <location>
        <begin position="754"/>
        <end position="782"/>
    </location>
</feature>
<comment type="caution">
    <text evidence="2">The sequence shown here is derived from an EMBL/GenBank/DDBJ whole genome shotgun (WGS) entry which is preliminary data.</text>
</comment>
<feature type="compositionally biased region" description="Basic residues" evidence="1">
    <location>
        <begin position="1068"/>
        <end position="1082"/>
    </location>
</feature>
<dbReference type="InParanoid" id="A0A1Q3B745"/>
<dbReference type="PANTHER" id="PTHR34536">
    <property type="entry name" value="DENTIN SIALOPHOSPHOPROTEIN-LIKE PROTEIN"/>
    <property type="match status" value="1"/>
</dbReference>
<feature type="region of interest" description="Disordered" evidence="1">
    <location>
        <begin position="1058"/>
        <end position="1108"/>
    </location>
</feature>
<dbReference type="PANTHER" id="PTHR34536:SF4">
    <property type="entry name" value="BTZ DOMAIN-CONTAINING PROTEIN"/>
    <property type="match status" value="1"/>
</dbReference>
<accession>A0A1Q3B745</accession>
<feature type="region of interest" description="Disordered" evidence="1">
    <location>
        <begin position="1186"/>
        <end position="1219"/>
    </location>
</feature>
<sequence length="1325" mass="146835">MSLSGREETGVKPVSWQSGDYSAGVPIKKRRFPIIRPPSPSPEEPSLVPAENDLLPKEQCGPLQASTISNASVLVSSSSLSNENKNILPEERKRYSDATTVSLVQNYADLSKVKLEEASLTIHSGSLAEIGSSEKFMAEGMPTILLEDLTKTELKLAPSEALGVIVGKKIHSQQKVYGQCELERSTVSGKTELSVGLKEQLVSALAGQNGEESNLNQENEETVSLNLSLSKEESVAKCKSDNTGSNFDIANTLAKRCNWDLNTTMDAWEGPVSDSGAAEVTVGGLETVSDIHFIKPLMISTGIVGVTSEKQILKANDTKSSTPSGQPYNHEDPLHLRLCPPIVLSNFGQQPSCSSARVDANGVIPNTSLPGVLMPTGNLISVNTRTVKAEPLDESVKHGTEGARVIPGGLLDFNRVKSEVVERSNLEVLKTLNGSTMKLLDDPRSIKSEPVNEGNQVTLKTMEGKSNQPDKLILEDLDYQGVPTCSTGLFIRHDVSQFLETLVNTTGEHHNEEVTQGTIGNAGPVASEMVLGQNSDQSNISEVVDTPIAEDKNNDDTEEHCRLKFMNELPDLRGTGEASESDEEKINLSGDMLEEDSYGSDYESDANHDLTMGMDTEQDGRVEDDFEDGEVREPQEHKQENFEIEGSICEKREVDHICPGDSGDKNARLASYDHPTSSHIEEKDTNEEDLGVTGNSAVKKCIDTVHDEKTNMVADNDTYMLELSTVEMPMSEADIEAIQGEPLDTFRRDDSLKGQEIEQSSNQATNRNPVSSGTCGQGSDDNIKMTDVVEKKDSSESALPLVKASSNGDDTAMDVNCAGNRSRIINLSRATNVLSPGKTRSISGRSLPSGLGRGRLPDVALDGDKLYPRGRDEIYLDSYQKFSRERQQDQSSRNSRPNLLCGRGRVSNRIDMLHGDWDSEHDLAPEFYNGPTEFHMPRHKFASGVVDANLEFNDYNIGNHGSVVGSGRGGRKIIDGETPIFRHLPSRRRSPRVRDGPNPRGLQMARRVPRNSGEGSELIGLRPSEKFMRAFPDGNPDPVFARPQTQYERLDGHFVRAERNFSSVQRRGLPRNRSKSPVRSRTRSPGLRMSPRERSQDGFGGHPELPHRRSPAVYCMERMRSPDHRGFPGEIVVRRHGSPSYMSRPTNDLRELDNGWEHGHPRSVIPHSHRSPSGRFVLRNNRRFDNVDPRERTDGDEFFGGPMHPGQFHELGGDGNGEERRRFRERRGPIRSFRPPYSGADGENFHLNADDGPRSFRFCPEGGTEFHERGSLRDRDFDRRMKNRPGNMSRRPRSIVEHEGNFRHGGQVWHEDGFDDISRMKRKRF</sequence>
<protein>
    <submittedName>
        <fullName evidence="2">Uncharacterized protein</fullName>
    </submittedName>
</protein>